<feature type="region of interest" description="Disordered" evidence="2">
    <location>
        <begin position="430"/>
        <end position="490"/>
    </location>
</feature>
<comment type="caution">
    <text evidence="3">The sequence shown here is derived from an EMBL/GenBank/DDBJ whole genome shotgun (WGS) entry which is preliminary data.</text>
</comment>
<dbReference type="AlphaFoldDB" id="A0AAD7IHE1"/>
<proteinExistence type="predicted"/>
<dbReference type="Proteomes" id="UP001215598">
    <property type="component" value="Unassembled WGS sequence"/>
</dbReference>
<feature type="region of interest" description="Disordered" evidence="2">
    <location>
        <begin position="231"/>
        <end position="276"/>
    </location>
</feature>
<reference evidence="3" key="1">
    <citation type="submission" date="2023-03" db="EMBL/GenBank/DDBJ databases">
        <title>Massive genome expansion in bonnet fungi (Mycena s.s.) driven by repeated elements and novel gene families across ecological guilds.</title>
        <authorList>
            <consortium name="Lawrence Berkeley National Laboratory"/>
            <person name="Harder C.B."/>
            <person name="Miyauchi S."/>
            <person name="Viragh M."/>
            <person name="Kuo A."/>
            <person name="Thoen E."/>
            <person name="Andreopoulos B."/>
            <person name="Lu D."/>
            <person name="Skrede I."/>
            <person name="Drula E."/>
            <person name="Henrissat B."/>
            <person name="Morin E."/>
            <person name="Kohler A."/>
            <person name="Barry K."/>
            <person name="LaButti K."/>
            <person name="Morin E."/>
            <person name="Salamov A."/>
            <person name="Lipzen A."/>
            <person name="Mereny Z."/>
            <person name="Hegedus B."/>
            <person name="Baldrian P."/>
            <person name="Stursova M."/>
            <person name="Weitz H."/>
            <person name="Taylor A."/>
            <person name="Grigoriev I.V."/>
            <person name="Nagy L.G."/>
            <person name="Martin F."/>
            <person name="Kauserud H."/>
        </authorList>
    </citation>
    <scope>NUCLEOTIDE SEQUENCE</scope>
    <source>
        <strain evidence="3">CBHHK182m</strain>
    </source>
</reference>
<evidence type="ECO:0000313" key="3">
    <source>
        <dbReference type="EMBL" id="KAJ7743139.1"/>
    </source>
</evidence>
<keyword evidence="1" id="KW-0175">Coiled coil</keyword>
<sequence>MNEPSRIEFEAPPTAAMASAEKRHYSIDLSLELERQLDMESLPSTPAPTDPPHQQQHHQRTPSNLMQMPDKMPDIDPHVLAHIISQLRHQLADMTRERDDVLGLLATAHTKESELQDALQHITDKAMGLDEALSDARRKNRDDEEAISMLRTKVEESRRGLMRLQAESRRAPAALDTGRANAPSAFMGPPSSKRASFTPLTGTFAANSFTARPNGHRRISSVSDSNVALTVPDLASSPPERSLTIGPGKSSRRTSGFFGRNGSPPQEIPQFLPSSSPDELEKLRKELRAAQDALNETRNELTEANEAREASETCVGALREYIAENNIGSEMKLPPLPAATTGEETDPDAPKKSWGFKLWKAEAAVKTAPSPPSAASGSNATSPVITPAALPAVANPNGPVPAAPLARRLTGFFSSRGSISSMASVAPSLAPLQTDPRRMDARDSVYSLSDSSSLAEPISPTSQVGAGAEVRVRDVNGSPDLAGTSPDAVHDVKEAPQHLDLQAVAL</sequence>
<dbReference type="EMBL" id="JARKIB010000092">
    <property type="protein sequence ID" value="KAJ7743139.1"/>
    <property type="molecule type" value="Genomic_DNA"/>
</dbReference>
<feature type="compositionally biased region" description="Basic and acidic residues" evidence="2">
    <location>
        <begin position="20"/>
        <end position="38"/>
    </location>
</feature>
<organism evidence="3 4">
    <name type="scientific">Mycena metata</name>
    <dbReference type="NCBI Taxonomy" id="1033252"/>
    <lineage>
        <taxon>Eukaryota</taxon>
        <taxon>Fungi</taxon>
        <taxon>Dikarya</taxon>
        <taxon>Basidiomycota</taxon>
        <taxon>Agaricomycotina</taxon>
        <taxon>Agaricomycetes</taxon>
        <taxon>Agaricomycetidae</taxon>
        <taxon>Agaricales</taxon>
        <taxon>Marasmiineae</taxon>
        <taxon>Mycenaceae</taxon>
        <taxon>Mycena</taxon>
    </lineage>
</organism>
<feature type="compositionally biased region" description="Low complexity" evidence="2">
    <location>
        <begin position="444"/>
        <end position="454"/>
    </location>
</feature>
<gene>
    <name evidence="3" type="ORF">B0H16DRAFT_1014458</name>
</gene>
<evidence type="ECO:0000313" key="4">
    <source>
        <dbReference type="Proteomes" id="UP001215598"/>
    </source>
</evidence>
<evidence type="ECO:0000256" key="1">
    <source>
        <dbReference type="SAM" id="Coils"/>
    </source>
</evidence>
<evidence type="ECO:0000256" key="2">
    <source>
        <dbReference type="SAM" id="MobiDB-lite"/>
    </source>
</evidence>
<feature type="coiled-coil region" evidence="1">
    <location>
        <begin position="280"/>
        <end position="307"/>
    </location>
</feature>
<accession>A0AAD7IHE1</accession>
<keyword evidence="4" id="KW-1185">Reference proteome</keyword>
<protein>
    <submittedName>
        <fullName evidence="3">Uncharacterized protein</fullName>
    </submittedName>
</protein>
<name>A0AAD7IHE1_9AGAR</name>
<feature type="region of interest" description="Disordered" evidence="2">
    <location>
        <begin position="1"/>
        <end position="67"/>
    </location>
</feature>